<dbReference type="EMBL" id="JABBXF010000015">
    <property type="protein sequence ID" value="NVK77726.1"/>
    <property type="molecule type" value="Genomic_DNA"/>
</dbReference>
<gene>
    <name evidence="3" type="ORF">HG542_08610</name>
</gene>
<evidence type="ECO:0000313" key="3">
    <source>
        <dbReference type="EMBL" id="NVK77726.1"/>
    </source>
</evidence>
<name>A0A7Y7B329_STRMO</name>
<reference evidence="3 4" key="1">
    <citation type="submission" date="2020-04" db="EMBL/GenBank/DDBJ databases">
        <title>Draft Genome Sequence of Streptomyces morookaense DSM 40503, an 8-azaguanine-producing strain.</title>
        <authorList>
            <person name="Qi J."/>
            <person name="Gao J.-M."/>
        </authorList>
    </citation>
    <scope>NUCLEOTIDE SEQUENCE [LARGE SCALE GENOMIC DNA]</scope>
    <source>
        <strain evidence="3 4">DSM 40503</strain>
    </source>
</reference>
<dbReference type="InterPro" id="IPR007278">
    <property type="entry name" value="DUF397"/>
</dbReference>
<organism evidence="3 4">
    <name type="scientific">Streptomyces morookaense</name>
    <name type="common">Streptoverticillium morookaense</name>
    <dbReference type="NCBI Taxonomy" id="1970"/>
    <lineage>
        <taxon>Bacteria</taxon>
        <taxon>Bacillati</taxon>
        <taxon>Actinomycetota</taxon>
        <taxon>Actinomycetes</taxon>
        <taxon>Kitasatosporales</taxon>
        <taxon>Streptomycetaceae</taxon>
        <taxon>Streptomyces</taxon>
    </lineage>
</organism>
<feature type="region of interest" description="Disordered" evidence="1">
    <location>
        <begin position="1"/>
        <end position="60"/>
    </location>
</feature>
<feature type="compositionally biased region" description="Polar residues" evidence="1">
    <location>
        <begin position="1"/>
        <end position="12"/>
    </location>
</feature>
<proteinExistence type="predicted"/>
<accession>A0A7Y7B329</accession>
<evidence type="ECO:0000259" key="2">
    <source>
        <dbReference type="Pfam" id="PF04149"/>
    </source>
</evidence>
<protein>
    <submittedName>
        <fullName evidence="3">DUF397 domain-containing protein</fullName>
    </submittedName>
</protein>
<dbReference type="Pfam" id="PF04149">
    <property type="entry name" value="DUF397"/>
    <property type="match status" value="1"/>
</dbReference>
<sequence>MPTAAERSSSPCGSWATGRPAADATSCGRPVRRRHRSLGLGPGRRAGRSADVADGTTQAWAGEAAPDLDLANAIWQTSSQGRTSGVQVAFVEGFVAMRSGGNPDGPKLIFPPGEWRAFVLGAREGEFDLT</sequence>
<evidence type="ECO:0000313" key="4">
    <source>
        <dbReference type="Proteomes" id="UP000587462"/>
    </source>
</evidence>
<dbReference type="Proteomes" id="UP000587462">
    <property type="component" value="Unassembled WGS sequence"/>
</dbReference>
<keyword evidence="4" id="KW-1185">Reference proteome</keyword>
<evidence type="ECO:0000256" key="1">
    <source>
        <dbReference type="SAM" id="MobiDB-lite"/>
    </source>
</evidence>
<comment type="caution">
    <text evidence="3">The sequence shown here is derived from an EMBL/GenBank/DDBJ whole genome shotgun (WGS) entry which is preliminary data.</text>
</comment>
<dbReference type="AlphaFoldDB" id="A0A7Y7B329"/>
<feature type="domain" description="DUF397" evidence="2">
    <location>
        <begin position="75"/>
        <end position="123"/>
    </location>
</feature>